<keyword evidence="3" id="KW-1185">Reference proteome</keyword>
<keyword evidence="1" id="KW-1133">Transmembrane helix</keyword>
<feature type="transmembrane region" description="Helical" evidence="1">
    <location>
        <begin position="388"/>
        <end position="408"/>
    </location>
</feature>
<accession>A0ABS0Y556</accession>
<sequence length="508" mass="55910">MTAVFRPLAILAHSTFGTKLALAFTITAFGDWLFYDHDVGVSLAMFLVVLAGGACLMSPVRKRRTLLAAATLLTFALLPLLEDTGTISILFGILGTALAAIVMTGGASRGWNTLAASTQRLLLTGAFQIIPDFVEARQEAQREGRQWMRLDAMVSWIVPVLCCAVFIALFASANPLIEQWLAIFDVSRQSWEFDVVRLAAWIILLAVAWPFLSVRLCEKPLIKRGLLKVDAPSIKGSNLLFGPAAILRSLVIFNVLFAVQSGLDAVYLWSGAALPEGMTYATYAHRGAYPLIITALLAAGFVLAAMRPGGSGEQSPIIRQLVYLWVAQNVLLVTSSILRLELYVATYSLTLLRMAAFIWMLLVAVGLILIMARIALRRSNGWLVGANVLSLALTLYVCSFVNFAAVIANHNLSYRRETMPGATSIDAYYIRTLGPHVIPAVDRYIARKHLTASDHLVQWRNRIAVAHGEQMNDWRAWTFRDLRLQHYLAGRMDGKAATSTTFEQTIIP</sequence>
<evidence type="ECO:0000313" key="3">
    <source>
        <dbReference type="Proteomes" id="UP000620670"/>
    </source>
</evidence>
<evidence type="ECO:0000256" key="1">
    <source>
        <dbReference type="SAM" id="Phobius"/>
    </source>
</evidence>
<feature type="transmembrane region" description="Helical" evidence="1">
    <location>
        <begin position="39"/>
        <end position="58"/>
    </location>
</feature>
<feature type="transmembrane region" description="Helical" evidence="1">
    <location>
        <begin position="198"/>
        <end position="217"/>
    </location>
</feature>
<keyword evidence="1" id="KW-0472">Membrane</keyword>
<dbReference type="Proteomes" id="UP000620670">
    <property type="component" value="Unassembled WGS sequence"/>
</dbReference>
<dbReference type="Pfam" id="PF13687">
    <property type="entry name" value="DUF4153"/>
    <property type="match status" value="1"/>
</dbReference>
<feature type="transmembrane region" description="Helical" evidence="1">
    <location>
        <begin position="321"/>
        <end position="344"/>
    </location>
</feature>
<proteinExistence type="predicted"/>
<feature type="transmembrane region" description="Helical" evidence="1">
    <location>
        <begin position="65"/>
        <end position="81"/>
    </location>
</feature>
<dbReference type="InterPro" id="IPR025291">
    <property type="entry name" value="DUF4153"/>
</dbReference>
<feature type="transmembrane region" description="Helical" evidence="1">
    <location>
        <begin position="87"/>
        <end position="107"/>
    </location>
</feature>
<dbReference type="EMBL" id="JAELXT010000025">
    <property type="protein sequence ID" value="MBJ6127438.1"/>
    <property type="molecule type" value="Genomic_DNA"/>
</dbReference>
<gene>
    <name evidence="2" type="ORF">JAO75_18720</name>
</gene>
<feature type="transmembrane region" description="Helical" evidence="1">
    <location>
        <begin position="152"/>
        <end position="171"/>
    </location>
</feature>
<name>A0ABS0Y556_9HYPH</name>
<reference evidence="3" key="1">
    <citation type="submission" date="2020-12" db="EMBL/GenBank/DDBJ databases">
        <title>Hymenobacter sp.</title>
        <authorList>
            <person name="Kim M.K."/>
        </authorList>
    </citation>
    <scope>NUCLEOTIDE SEQUENCE [LARGE SCALE GENOMIC DNA]</scope>
    <source>
        <strain evidence="3">BT325</strain>
    </source>
</reference>
<feature type="transmembrane region" description="Helical" evidence="1">
    <location>
        <begin position="288"/>
        <end position="309"/>
    </location>
</feature>
<evidence type="ECO:0000313" key="2">
    <source>
        <dbReference type="EMBL" id="MBJ6127438.1"/>
    </source>
</evidence>
<feature type="transmembrane region" description="Helical" evidence="1">
    <location>
        <begin position="238"/>
        <end position="259"/>
    </location>
</feature>
<comment type="caution">
    <text evidence="2">The sequence shown here is derived from an EMBL/GenBank/DDBJ whole genome shotgun (WGS) entry which is preliminary data.</text>
</comment>
<dbReference type="RefSeq" id="WP_199050662.1">
    <property type="nucleotide sequence ID" value="NZ_JAELXT010000025.1"/>
</dbReference>
<keyword evidence="1" id="KW-0812">Transmembrane</keyword>
<feature type="transmembrane region" description="Helical" evidence="1">
    <location>
        <begin position="356"/>
        <end position="376"/>
    </location>
</feature>
<protein>
    <submittedName>
        <fullName evidence="2">DUF4173 domain-containing protein</fullName>
    </submittedName>
</protein>
<organism evidence="2 3">
    <name type="scientific">Microvirga splendida</name>
    <dbReference type="NCBI Taxonomy" id="2795727"/>
    <lineage>
        <taxon>Bacteria</taxon>
        <taxon>Pseudomonadati</taxon>
        <taxon>Pseudomonadota</taxon>
        <taxon>Alphaproteobacteria</taxon>
        <taxon>Hyphomicrobiales</taxon>
        <taxon>Methylobacteriaceae</taxon>
        <taxon>Microvirga</taxon>
    </lineage>
</organism>